<dbReference type="EMBL" id="CAVLGL010000159">
    <property type="protein sequence ID" value="CAK1604475.1"/>
    <property type="molecule type" value="Genomic_DNA"/>
</dbReference>
<keyword evidence="1" id="KW-0732">Signal</keyword>
<gene>
    <name evidence="2" type="ORF">PARMNEM_LOCUS22687</name>
</gene>
<dbReference type="PANTHER" id="PTHR20997">
    <property type="entry name" value="EG:BACR42I17.2 PROTEIN-RELATED"/>
    <property type="match status" value="1"/>
</dbReference>
<organism evidence="2 3">
    <name type="scientific">Parnassius mnemosyne</name>
    <name type="common">clouded apollo</name>
    <dbReference type="NCBI Taxonomy" id="213953"/>
    <lineage>
        <taxon>Eukaryota</taxon>
        <taxon>Metazoa</taxon>
        <taxon>Ecdysozoa</taxon>
        <taxon>Arthropoda</taxon>
        <taxon>Hexapoda</taxon>
        <taxon>Insecta</taxon>
        <taxon>Pterygota</taxon>
        <taxon>Neoptera</taxon>
        <taxon>Endopterygota</taxon>
        <taxon>Lepidoptera</taxon>
        <taxon>Glossata</taxon>
        <taxon>Ditrysia</taxon>
        <taxon>Papilionoidea</taxon>
        <taxon>Papilionidae</taxon>
        <taxon>Parnassiinae</taxon>
        <taxon>Parnassini</taxon>
        <taxon>Parnassius</taxon>
        <taxon>Driopa</taxon>
    </lineage>
</organism>
<proteinExistence type="predicted"/>
<accession>A0AAV1M9S2</accession>
<evidence type="ECO:0000256" key="1">
    <source>
        <dbReference type="SAM" id="SignalP"/>
    </source>
</evidence>
<protein>
    <submittedName>
        <fullName evidence="2">Uncharacterized protein</fullName>
    </submittedName>
</protein>
<evidence type="ECO:0000313" key="2">
    <source>
        <dbReference type="EMBL" id="CAK1604475.1"/>
    </source>
</evidence>
<keyword evidence="3" id="KW-1185">Reference proteome</keyword>
<reference evidence="2 3" key="1">
    <citation type="submission" date="2023-11" db="EMBL/GenBank/DDBJ databases">
        <authorList>
            <person name="Hedman E."/>
            <person name="Englund M."/>
            <person name="Stromberg M."/>
            <person name="Nyberg Akerstrom W."/>
            <person name="Nylinder S."/>
            <person name="Jareborg N."/>
            <person name="Kallberg Y."/>
            <person name="Kronander E."/>
        </authorList>
    </citation>
    <scope>NUCLEOTIDE SEQUENCE [LARGE SCALE GENOMIC DNA]</scope>
</reference>
<dbReference type="PANTHER" id="PTHR20997:SF2">
    <property type="entry name" value="EG:BACR42I17.2 PROTEIN-RELATED"/>
    <property type="match status" value="1"/>
</dbReference>
<feature type="chain" id="PRO_5043785331" evidence="1">
    <location>
        <begin position="18"/>
        <end position="287"/>
    </location>
</feature>
<dbReference type="Pfam" id="PF07165">
    <property type="entry name" value="DUF1397"/>
    <property type="match status" value="1"/>
</dbReference>
<name>A0AAV1M9S2_9NEOP</name>
<evidence type="ECO:0000313" key="3">
    <source>
        <dbReference type="Proteomes" id="UP001314205"/>
    </source>
</evidence>
<dbReference type="AlphaFoldDB" id="A0AAV1M9S2"/>
<dbReference type="InterPro" id="IPR009832">
    <property type="entry name" value="DUF1397"/>
</dbReference>
<comment type="caution">
    <text evidence="2">The sequence shown here is derived from an EMBL/GenBank/DDBJ whole genome shotgun (WGS) entry which is preliminary data.</text>
</comment>
<sequence length="287" mass="31733">MAPKFLLLAIFIGGVCAQTEPSVSDVLKALPADLQGTVNESQVQEIQNKTTKLFQEKCEKNGGPEAYVNAETAFKNFSKCIQDLVDFSVLNGEIEEAKPNGQVDEVFKKYCDKTPLFKKCVRNMTESVKPCLTVEERGNLKTVHNVSEQLAEFICYKEGDRIALFIAEKGPDCVMEKENLIHECVNKTFGTAYNFDPKNFSADSIPQIAFGEKECNQLTELQTCVVAALETCPVPTSANIVESLFKFVRKATPCKDMPETTKNLNSGSRLSLTSLTIATAMFTKILV</sequence>
<dbReference type="Proteomes" id="UP001314205">
    <property type="component" value="Unassembled WGS sequence"/>
</dbReference>
<feature type="signal peptide" evidence="1">
    <location>
        <begin position="1"/>
        <end position="17"/>
    </location>
</feature>